<feature type="domain" description="Glycoside hydrolase family 3 N-terminal" evidence="4">
    <location>
        <begin position="34"/>
        <end position="326"/>
    </location>
</feature>
<dbReference type="InterPro" id="IPR001764">
    <property type="entry name" value="Glyco_hydro_3_N"/>
</dbReference>
<dbReference type="SUPFAM" id="SSF51445">
    <property type="entry name" value="(Trans)glycosidases"/>
    <property type="match status" value="1"/>
</dbReference>
<dbReference type="InterPro" id="IPR036962">
    <property type="entry name" value="Glyco_hydro_3_N_sf"/>
</dbReference>
<reference evidence="5 6" key="1">
    <citation type="submission" date="2024-09" db="EMBL/GenBank/DDBJ databases">
        <authorList>
            <person name="Sun Q."/>
            <person name="Mori K."/>
        </authorList>
    </citation>
    <scope>NUCLEOTIDE SEQUENCE [LARGE SCALE GENOMIC DNA]</scope>
    <source>
        <strain evidence="5 6">TBRC 3947</strain>
    </source>
</reference>
<evidence type="ECO:0000256" key="2">
    <source>
        <dbReference type="ARBA" id="ARBA00022801"/>
    </source>
</evidence>
<sequence>MSLDPGLRRLALRTLLAAFPGTTAPGWAVDLVGEGLAGYTLFGYNIAEPTQVAAVTAALRSARRDVLIAIDEEGGDVTRLAHATGSPYPGNAALGTVGDASLTQRVYEAIGSELAALGLNLNLAPTVDVNTADENPIIGTRSFGSDPAHVAAHAAAAVCGLQDAGVAACAKHFPGHGATVADSHLELPTVDAPLDLLRARDLPPFAAVVEAGAKTIMTAHIRVPDLTGDGPATFSSAALVDLLRGELGFTGVVITDALEMKGAALAAGGTARAAVPALAAGADLLCIGARVDADLVEEVAAEIVRAISDGRLPLTRVEEAAERVTALAAWAAGDRRSDDDGVGPAFPAPRLADLGYAAARRAVQVEGSLDGLGAPLVVQLVASSTIAEGPVPWGLGPHINGTEQVRVAATEATAADLLTRAGSRPIVVVGRHTHRTAEARTLVETLAASHPVTVVEMGWPSRWRPAGARAFVTTYGASHANGRAAAEALGLA</sequence>
<accession>A0ABV6M5R7</accession>
<comment type="caution">
    <text evidence="5">The sequence shown here is derived from an EMBL/GenBank/DDBJ whole genome shotgun (WGS) entry which is preliminary data.</text>
</comment>
<dbReference type="InterPro" id="IPR050226">
    <property type="entry name" value="NagZ_Beta-hexosaminidase"/>
</dbReference>
<proteinExistence type="inferred from homology"/>
<dbReference type="EMBL" id="JBHLUH010000040">
    <property type="protein sequence ID" value="MFC0530045.1"/>
    <property type="molecule type" value="Genomic_DNA"/>
</dbReference>
<evidence type="ECO:0000256" key="1">
    <source>
        <dbReference type="ARBA" id="ARBA00005336"/>
    </source>
</evidence>
<keyword evidence="2 5" id="KW-0378">Hydrolase</keyword>
<dbReference type="RefSeq" id="WP_377253139.1">
    <property type="nucleotide sequence ID" value="NZ_JBHLUH010000040.1"/>
</dbReference>
<keyword evidence="6" id="KW-1185">Reference proteome</keyword>
<dbReference type="Proteomes" id="UP001589867">
    <property type="component" value="Unassembled WGS sequence"/>
</dbReference>
<gene>
    <name evidence="5" type="ORF">ACFFIA_20490</name>
</gene>
<keyword evidence="3" id="KW-0326">Glycosidase</keyword>
<dbReference type="Pfam" id="PF00933">
    <property type="entry name" value="Glyco_hydro_3"/>
    <property type="match status" value="1"/>
</dbReference>
<dbReference type="PANTHER" id="PTHR30480">
    <property type="entry name" value="BETA-HEXOSAMINIDASE-RELATED"/>
    <property type="match status" value="1"/>
</dbReference>
<evidence type="ECO:0000256" key="3">
    <source>
        <dbReference type="ARBA" id="ARBA00023295"/>
    </source>
</evidence>
<organism evidence="5 6">
    <name type="scientific">Phytohabitans kaempferiae</name>
    <dbReference type="NCBI Taxonomy" id="1620943"/>
    <lineage>
        <taxon>Bacteria</taxon>
        <taxon>Bacillati</taxon>
        <taxon>Actinomycetota</taxon>
        <taxon>Actinomycetes</taxon>
        <taxon>Micromonosporales</taxon>
        <taxon>Micromonosporaceae</taxon>
    </lineage>
</organism>
<dbReference type="GO" id="GO:0016787">
    <property type="term" value="F:hydrolase activity"/>
    <property type="evidence" value="ECO:0007669"/>
    <property type="project" value="UniProtKB-KW"/>
</dbReference>
<evidence type="ECO:0000259" key="4">
    <source>
        <dbReference type="Pfam" id="PF00933"/>
    </source>
</evidence>
<dbReference type="PANTHER" id="PTHR30480:SF16">
    <property type="entry name" value="GLYCOSIDE HYDROLASE FAMILY 3 DOMAIN PROTEIN"/>
    <property type="match status" value="1"/>
</dbReference>
<dbReference type="InterPro" id="IPR017853">
    <property type="entry name" value="GH"/>
</dbReference>
<protein>
    <submittedName>
        <fullName evidence="5">Glycoside hydrolase family 3 N-terminal domain-containing protein</fullName>
    </submittedName>
</protein>
<comment type="similarity">
    <text evidence="1">Belongs to the glycosyl hydrolase 3 family.</text>
</comment>
<evidence type="ECO:0000313" key="6">
    <source>
        <dbReference type="Proteomes" id="UP001589867"/>
    </source>
</evidence>
<dbReference type="Gene3D" id="3.20.20.300">
    <property type="entry name" value="Glycoside hydrolase, family 3, N-terminal domain"/>
    <property type="match status" value="1"/>
</dbReference>
<name>A0ABV6M5R7_9ACTN</name>
<evidence type="ECO:0000313" key="5">
    <source>
        <dbReference type="EMBL" id="MFC0530045.1"/>
    </source>
</evidence>